<feature type="domain" description="C2H2-type" evidence="6">
    <location>
        <begin position="247"/>
        <end position="275"/>
    </location>
</feature>
<evidence type="ECO:0000256" key="4">
    <source>
        <dbReference type="ARBA" id="ARBA00022833"/>
    </source>
</evidence>
<feature type="domain" description="C2H2-type" evidence="6">
    <location>
        <begin position="392"/>
        <end position="419"/>
    </location>
</feature>
<dbReference type="GO" id="GO:0008270">
    <property type="term" value="F:zinc ion binding"/>
    <property type="evidence" value="ECO:0007669"/>
    <property type="project" value="UniProtKB-KW"/>
</dbReference>
<keyword evidence="2" id="KW-0677">Repeat</keyword>
<dbReference type="AlphaFoldDB" id="D7EI29"/>
<reference evidence="7 8" key="2">
    <citation type="journal article" date="2010" name="Nucleic Acids Res.">
        <title>BeetleBase in 2010: revisions to provide comprehensive genomic information for Tribolium castaneum.</title>
        <authorList>
            <person name="Kim H.S."/>
            <person name="Murphy T."/>
            <person name="Xia J."/>
            <person name="Caragea D."/>
            <person name="Park Y."/>
            <person name="Beeman R.W."/>
            <person name="Lorenzen M.D."/>
            <person name="Butcher S."/>
            <person name="Manak J.R."/>
            <person name="Brown S.J."/>
        </authorList>
    </citation>
    <scope>NUCLEOTIDE SEQUENCE [LARGE SCALE GENOMIC DNA]</scope>
    <source>
        <strain evidence="7 8">Georgia GA2</strain>
    </source>
</reference>
<dbReference type="OMA" id="ENVHACK"/>
<dbReference type="GO" id="GO:0045944">
    <property type="term" value="P:positive regulation of transcription by RNA polymerase II"/>
    <property type="evidence" value="ECO:0007669"/>
    <property type="project" value="UniProtKB-ARBA"/>
</dbReference>
<dbReference type="GO" id="GO:0000981">
    <property type="term" value="F:DNA-binding transcription factor activity, RNA polymerase II-specific"/>
    <property type="evidence" value="ECO:0000318"/>
    <property type="project" value="GO_Central"/>
</dbReference>
<keyword evidence="1" id="KW-0479">Metal-binding</keyword>
<dbReference type="PROSITE" id="PS00028">
    <property type="entry name" value="ZINC_FINGER_C2H2_1"/>
    <property type="match status" value="10"/>
</dbReference>
<dbReference type="EMBL" id="KQ971689">
    <property type="protein sequence ID" value="EFA13125.1"/>
    <property type="molecule type" value="Genomic_DNA"/>
</dbReference>
<dbReference type="FunFam" id="3.30.160.60:FF:000100">
    <property type="entry name" value="Zinc finger 45-like"/>
    <property type="match status" value="1"/>
</dbReference>
<feature type="domain" description="C2H2-type" evidence="6">
    <location>
        <begin position="219"/>
        <end position="247"/>
    </location>
</feature>
<protein>
    <submittedName>
        <fullName evidence="7">Zinc finger protein 808-like Protein</fullName>
    </submittedName>
</protein>
<dbReference type="PROSITE" id="PS50157">
    <property type="entry name" value="ZINC_FINGER_C2H2_2"/>
    <property type="match status" value="11"/>
</dbReference>
<proteinExistence type="predicted"/>
<dbReference type="eggNOG" id="KOG1721">
    <property type="taxonomic scope" value="Eukaryota"/>
</dbReference>
<reference evidence="7 8" key="1">
    <citation type="journal article" date="2008" name="Nature">
        <title>The genome of the model beetle and pest Tribolium castaneum.</title>
        <authorList>
            <consortium name="Tribolium Genome Sequencing Consortium"/>
            <person name="Richards S."/>
            <person name="Gibbs R.A."/>
            <person name="Weinstock G.M."/>
            <person name="Brown S.J."/>
            <person name="Denell R."/>
            <person name="Beeman R.W."/>
            <person name="Gibbs R."/>
            <person name="Beeman R.W."/>
            <person name="Brown S.J."/>
            <person name="Bucher G."/>
            <person name="Friedrich M."/>
            <person name="Grimmelikhuijzen C.J."/>
            <person name="Klingler M."/>
            <person name="Lorenzen M."/>
            <person name="Richards S."/>
            <person name="Roth S."/>
            <person name="Schroder R."/>
            <person name="Tautz D."/>
            <person name="Zdobnov E.M."/>
            <person name="Muzny D."/>
            <person name="Gibbs R.A."/>
            <person name="Weinstock G.M."/>
            <person name="Attaway T."/>
            <person name="Bell S."/>
            <person name="Buhay C.J."/>
            <person name="Chandrabose M.N."/>
            <person name="Chavez D."/>
            <person name="Clerk-Blankenburg K.P."/>
            <person name="Cree A."/>
            <person name="Dao M."/>
            <person name="Davis C."/>
            <person name="Chacko J."/>
            <person name="Dinh H."/>
            <person name="Dugan-Rocha S."/>
            <person name="Fowler G."/>
            <person name="Garner T.T."/>
            <person name="Garnes J."/>
            <person name="Gnirke A."/>
            <person name="Hawes A."/>
            <person name="Hernandez J."/>
            <person name="Hines S."/>
            <person name="Holder M."/>
            <person name="Hume J."/>
            <person name="Jhangiani S.N."/>
            <person name="Joshi V."/>
            <person name="Khan Z.M."/>
            <person name="Jackson L."/>
            <person name="Kovar C."/>
            <person name="Kowis A."/>
            <person name="Lee S."/>
            <person name="Lewis L.R."/>
            <person name="Margolis J."/>
            <person name="Morgan M."/>
            <person name="Nazareth L.V."/>
            <person name="Nguyen N."/>
            <person name="Okwuonu G."/>
            <person name="Parker D."/>
            <person name="Richards S."/>
            <person name="Ruiz S.J."/>
            <person name="Santibanez J."/>
            <person name="Savard J."/>
            <person name="Scherer S.E."/>
            <person name="Schneider B."/>
            <person name="Sodergren E."/>
            <person name="Tautz D."/>
            <person name="Vattahil S."/>
            <person name="Villasana D."/>
            <person name="White C.S."/>
            <person name="Wright R."/>
            <person name="Park Y."/>
            <person name="Beeman R.W."/>
            <person name="Lord J."/>
            <person name="Oppert B."/>
            <person name="Lorenzen M."/>
            <person name="Brown S."/>
            <person name="Wang L."/>
            <person name="Savard J."/>
            <person name="Tautz D."/>
            <person name="Richards S."/>
            <person name="Weinstock G."/>
            <person name="Gibbs R.A."/>
            <person name="Liu Y."/>
            <person name="Worley K."/>
            <person name="Weinstock G."/>
            <person name="Elsik C.G."/>
            <person name="Reese J.T."/>
            <person name="Elhaik E."/>
            <person name="Landan G."/>
            <person name="Graur D."/>
            <person name="Arensburger P."/>
            <person name="Atkinson P."/>
            <person name="Beeman R.W."/>
            <person name="Beidler J."/>
            <person name="Brown S.J."/>
            <person name="Demuth J.P."/>
            <person name="Drury D.W."/>
            <person name="Du Y.Z."/>
            <person name="Fujiwara H."/>
            <person name="Lorenzen M."/>
            <person name="Maselli V."/>
            <person name="Osanai M."/>
            <person name="Park Y."/>
            <person name="Robertson H.M."/>
            <person name="Tu Z."/>
            <person name="Wang J.J."/>
            <person name="Wang S."/>
            <person name="Richards S."/>
            <person name="Song H."/>
            <person name="Zhang L."/>
            <person name="Sodergren E."/>
            <person name="Werner D."/>
            <person name="Stanke M."/>
            <person name="Morgenstern B."/>
            <person name="Solovyev V."/>
            <person name="Kosarev P."/>
            <person name="Brown G."/>
            <person name="Chen H.C."/>
            <person name="Ermolaeva O."/>
            <person name="Hlavina W."/>
            <person name="Kapustin Y."/>
            <person name="Kiryutin B."/>
            <person name="Kitts P."/>
            <person name="Maglott D."/>
            <person name="Pruitt K."/>
            <person name="Sapojnikov V."/>
            <person name="Souvorov A."/>
            <person name="Mackey A.J."/>
            <person name="Waterhouse R.M."/>
            <person name="Wyder S."/>
            <person name="Zdobnov E.M."/>
            <person name="Zdobnov E.M."/>
            <person name="Wyder S."/>
            <person name="Kriventseva E.V."/>
            <person name="Kadowaki T."/>
            <person name="Bork P."/>
            <person name="Aranda M."/>
            <person name="Bao R."/>
            <person name="Beermann A."/>
            <person name="Berns N."/>
            <person name="Bolognesi R."/>
            <person name="Bonneton F."/>
            <person name="Bopp D."/>
            <person name="Brown S.J."/>
            <person name="Bucher G."/>
            <person name="Butts T."/>
            <person name="Chaumot A."/>
            <person name="Denell R.E."/>
            <person name="Ferrier D.E."/>
            <person name="Friedrich M."/>
            <person name="Gordon C.M."/>
            <person name="Jindra M."/>
            <person name="Klingler M."/>
            <person name="Lan Q."/>
            <person name="Lattorff H.M."/>
            <person name="Laudet V."/>
            <person name="von Levetsow C."/>
            <person name="Liu Z."/>
            <person name="Lutz R."/>
            <person name="Lynch J.A."/>
            <person name="da Fonseca R.N."/>
            <person name="Posnien N."/>
            <person name="Reuter R."/>
            <person name="Roth S."/>
            <person name="Savard J."/>
            <person name="Schinko J.B."/>
            <person name="Schmitt C."/>
            <person name="Schoppmeier M."/>
            <person name="Schroder R."/>
            <person name="Shippy T.D."/>
            <person name="Simonnet F."/>
            <person name="Marques-Souza H."/>
            <person name="Tautz D."/>
            <person name="Tomoyasu Y."/>
            <person name="Trauner J."/>
            <person name="Van der Zee M."/>
            <person name="Vervoort M."/>
            <person name="Wittkopp N."/>
            <person name="Wimmer E.A."/>
            <person name="Yang X."/>
            <person name="Jones A.K."/>
            <person name="Sattelle D.B."/>
            <person name="Ebert P.R."/>
            <person name="Nelson D."/>
            <person name="Scott J.G."/>
            <person name="Beeman R.W."/>
            <person name="Muthukrishnan S."/>
            <person name="Kramer K.J."/>
            <person name="Arakane Y."/>
            <person name="Beeman R.W."/>
            <person name="Zhu Q."/>
            <person name="Hogenkamp D."/>
            <person name="Dixit R."/>
            <person name="Oppert B."/>
            <person name="Jiang H."/>
            <person name="Zou Z."/>
            <person name="Marshall J."/>
            <person name="Elpidina E."/>
            <person name="Vinokurov K."/>
            <person name="Oppert C."/>
            <person name="Zou Z."/>
            <person name="Evans J."/>
            <person name="Lu Z."/>
            <person name="Zhao P."/>
            <person name="Sumathipala N."/>
            <person name="Altincicek B."/>
            <person name="Vilcinskas A."/>
            <person name="Williams M."/>
            <person name="Hultmark D."/>
            <person name="Hetru C."/>
            <person name="Jiang H."/>
            <person name="Grimmelikhuijzen C.J."/>
            <person name="Hauser F."/>
            <person name="Cazzamali G."/>
            <person name="Williamson M."/>
            <person name="Park Y."/>
            <person name="Li B."/>
            <person name="Tanaka Y."/>
            <person name="Predel R."/>
            <person name="Neupert S."/>
            <person name="Schachtner J."/>
            <person name="Verleyen P."/>
            <person name="Raible F."/>
            <person name="Bork P."/>
            <person name="Friedrich M."/>
            <person name="Walden K.K."/>
            <person name="Robertson H.M."/>
            <person name="Angeli S."/>
            <person name="Foret S."/>
            <person name="Bucher G."/>
            <person name="Schuetz S."/>
            <person name="Maleszka R."/>
            <person name="Wimmer E.A."/>
            <person name="Beeman R.W."/>
            <person name="Lorenzen M."/>
            <person name="Tomoyasu Y."/>
            <person name="Miller S.C."/>
            <person name="Grossmann D."/>
            <person name="Bucher G."/>
        </authorList>
    </citation>
    <scope>NUCLEOTIDE SEQUENCE [LARGE SCALE GENOMIC DNA]</scope>
    <source>
        <strain evidence="7 8">Georgia GA2</strain>
    </source>
</reference>
<dbReference type="GO" id="GO:0005634">
    <property type="term" value="C:nucleus"/>
    <property type="evidence" value="ECO:0000318"/>
    <property type="project" value="GO_Central"/>
</dbReference>
<organism evidence="7 8">
    <name type="scientific">Tribolium castaneum</name>
    <name type="common">Red flour beetle</name>
    <dbReference type="NCBI Taxonomy" id="7070"/>
    <lineage>
        <taxon>Eukaryota</taxon>
        <taxon>Metazoa</taxon>
        <taxon>Ecdysozoa</taxon>
        <taxon>Arthropoda</taxon>
        <taxon>Hexapoda</taxon>
        <taxon>Insecta</taxon>
        <taxon>Pterygota</taxon>
        <taxon>Neoptera</taxon>
        <taxon>Endopterygota</taxon>
        <taxon>Coleoptera</taxon>
        <taxon>Polyphaga</taxon>
        <taxon>Cucujiformia</taxon>
        <taxon>Tenebrionidae</taxon>
        <taxon>Tenebrionidae incertae sedis</taxon>
        <taxon>Tribolium</taxon>
    </lineage>
</organism>
<dbReference type="KEGG" id="tca:103313118"/>
<dbReference type="PANTHER" id="PTHR19818">
    <property type="entry name" value="ZINC FINGER PROTEIN ZIC AND GLI"/>
    <property type="match status" value="1"/>
</dbReference>
<name>D7EI29_TRICA</name>
<feature type="domain" description="C2H2-type" evidence="6">
    <location>
        <begin position="191"/>
        <end position="218"/>
    </location>
</feature>
<dbReference type="GO" id="GO:0006357">
    <property type="term" value="P:regulation of transcription by RNA polymerase II"/>
    <property type="evidence" value="ECO:0000318"/>
    <property type="project" value="GO_Central"/>
</dbReference>
<feature type="domain" description="C2H2-type" evidence="6">
    <location>
        <begin position="448"/>
        <end position="476"/>
    </location>
</feature>
<gene>
    <name evidence="7" type="primary">AUGUSTUS-3.0.2_06840</name>
    <name evidence="7" type="ORF">TcasGA2_TC006840</name>
</gene>
<feature type="domain" description="C2H2-type" evidence="6">
    <location>
        <begin position="420"/>
        <end position="447"/>
    </location>
</feature>
<dbReference type="InterPro" id="IPR013087">
    <property type="entry name" value="Znf_C2H2_type"/>
</dbReference>
<dbReference type="FunFam" id="3.30.160.60:FF:001203">
    <property type="entry name" value="zinc finger protein 668"/>
    <property type="match status" value="1"/>
</dbReference>
<evidence type="ECO:0000256" key="1">
    <source>
        <dbReference type="ARBA" id="ARBA00022723"/>
    </source>
</evidence>
<keyword evidence="8" id="KW-1185">Reference proteome</keyword>
<feature type="domain" description="C2H2-type" evidence="6">
    <location>
        <begin position="364"/>
        <end position="391"/>
    </location>
</feature>
<dbReference type="FunFam" id="3.30.160.60:FF:000186">
    <property type="entry name" value="Zinc finger protein 366"/>
    <property type="match status" value="1"/>
</dbReference>
<feature type="domain" description="C2H2-type" evidence="6">
    <location>
        <begin position="309"/>
        <end position="336"/>
    </location>
</feature>
<dbReference type="Pfam" id="PF13912">
    <property type="entry name" value="zf-C2H2_6"/>
    <property type="match status" value="1"/>
</dbReference>
<evidence type="ECO:0000256" key="5">
    <source>
        <dbReference type="PROSITE-ProRule" id="PRU00042"/>
    </source>
</evidence>
<feature type="domain" description="C2H2-type" evidence="6">
    <location>
        <begin position="163"/>
        <end position="190"/>
    </location>
</feature>
<dbReference type="FunFam" id="3.30.160.60:FF:001662">
    <property type="entry name" value="Zinc finger protein 64"/>
    <property type="match status" value="1"/>
</dbReference>
<sequence length="476" mass="55502">MDIKQEVLSNEEFSIDEDGGVENEHFVLSSDSEDEKLRDTYGIPKDLTFEFVDIETAKKELSDQGFLLNHFKQDGEVETVVCTCEETSQCLYHKLKVETIVATPLETTPSLNHLNIKVEEQEISIPKPKQFKCDICDKVLGLSGKQRHLRIHNVTTSTTEKPPTCDICSRTFYSRANLERHVKIHMGDKSYVCEFCGRSYTREDNFKGHLRLHTGEKPYVCEYCGKSFKNKANLNIHRLRRHNNQSYVCEFCSKSFREEKLLNLHKQNIHSEEKPFACTHCTERYNTMLALTNHLETHGIQCENSLIDTMCPICNKVFFTKAILKTHLLYHGDKQFSCTFCTKKFCTENQLTVHTRIHTGEKPYVCKPCNKSFNTMVSLKYHMYLHTGEKPHKCTFCDKAFVQSHHLKRHMMLHTGEKPYSCPHCDKKSTCKFSMECHVRIHTKEKPFKCDICSKAFRNPFYIRKHKQKEHQTDIA</sequence>
<dbReference type="HOGENOM" id="CLU_002678_44_18_1"/>
<dbReference type="InterPro" id="IPR036236">
    <property type="entry name" value="Znf_C2H2_sf"/>
</dbReference>
<dbReference type="Pfam" id="PF12874">
    <property type="entry name" value="zf-met"/>
    <property type="match status" value="1"/>
</dbReference>
<dbReference type="InParanoid" id="D7EI29"/>
<keyword evidence="4" id="KW-0862">Zinc</keyword>
<evidence type="ECO:0000259" key="6">
    <source>
        <dbReference type="PROSITE" id="PS50157"/>
    </source>
</evidence>
<evidence type="ECO:0000313" key="8">
    <source>
        <dbReference type="Proteomes" id="UP000007266"/>
    </source>
</evidence>
<dbReference type="SMART" id="SM00355">
    <property type="entry name" value="ZnF_C2H2"/>
    <property type="match status" value="12"/>
</dbReference>
<evidence type="ECO:0000256" key="3">
    <source>
        <dbReference type="ARBA" id="ARBA00022771"/>
    </source>
</evidence>
<dbReference type="Pfam" id="PF00096">
    <property type="entry name" value="zf-C2H2"/>
    <property type="match status" value="6"/>
</dbReference>
<dbReference type="FunFam" id="3.30.160.60:FF:000328">
    <property type="entry name" value="Zinc finger protein 1079"/>
    <property type="match status" value="1"/>
</dbReference>
<dbReference type="InterPro" id="IPR050329">
    <property type="entry name" value="GLI_C2H2-zinc-finger"/>
</dbReference>
<dbReference type="PANTHER" id="PTHR19818:SF158">
    <property type="entry name" value="C2H2-TYPE DOMAIN-CONTAINING PROTEIN-RELATED"/>
    <property type="match status" value="1"/>
</dbReference>
<dbReference type="GO" id="GO:0000977">
    <property type="term" value="F:RNA polymerase II transcription regulatory region sequence-specific DNA binding"/>
    <property type="evidence" value="ECO:0000318"/>
    <property type="project" value="GO_Central"/>
</dbReference>
<dbReference type="Proteomes" id="UP000007266">
    <property type="component" value="Unassembled WGS sequence"/>
</dbReference>
<dbReference type="SUPFAM" id="SSF57667">
    <property type="entry name" value="beta-beta-alpha zinc fingers"/>
    <property type="match status" value="7"/>
</dbReference>
<dbReference type="PhylomeDB" id="D7EI29"/>
<accession>D7EI29</accession>
<dbReference type="OrthoDB" id="6077919at2759"/>
<evidence type="ECO:0000313" key="7">
    <source>
        <dbReference type="EMBL" id="EFA13125.1"/>
    </source>
</evidence>
<feature type="domain" description="C2H2-type" evidence="6">
    <location>
        <begin position="336"/>
        <end position="363"/>
    </location>
</feature>
<feature type="domain" description="C2H2-type" evidence="6">
    <location>
        <begin position="276"/>
        <end position="298"/>
    </location>
</feature>
<keyword evidence="3 5" id="KW-0863">Zinc-finger</keyword>
<evidence type="ECO:0000256" key="2">
    <source>
        <dbReference type="ARBA" id="ARBA00022737"/>
    </source>
</evidence>
<dbReference type="Gene3D" id="3.30.160.60">
    <property type="entry name" value="Classic Zinc Finger"/>
    <property type="match status" value="10"/>
</dbReference>
<dbReference type="FunFam" id="3.30.160.60:FF:000446">
    <property type="entry name" value="Zinc finger protein"/>
    <property type="match status" value="1"/>
</dbReference>
<dbReference type="FunFam" id="3.30.160.60:FF:000478">
    <property type="entry name" value="Zinc finger protein 133"/>
    <property type="match status" value="1"/>
</dbReference>